<dbReference type="Proteomes" id="UP000053647">
    <property type="component" value="Unassembled WGS sequence"/>
</dbReference>
<organism evidence="1 2">
    <name type="scientific">Paxillus involutus ATCC 200175</name>
    <dbReference type="NCBI Taxonomy" id="664439"/>
    <lineage>
        <taxon>Eukaryota</taxon>
        <taxon>Fungi</taxon>
        <taxon>Dikarya</taxon>
        <taxon>Basidiomycota</taxon>
        <taxon>Agaricomycotina</taxon>
        <taxon>Agaricomycetes</taxon>
        <taxon>Agaricomycetidae</taxon>
        <taxon>Boletales</taxon>
        <taxon>Paxilineae</taxon>
        <taxon>Paxillaceae</taxon>
        <taxon>Paxillus</taxon>
    </lineage>
</organism>
<proteinExistence type="predicted"/>
<name>A0A0C9THC1_PAXIN</name>
<keyword evidence="2" id="KW-1185">Reference proteome</keyword>
<protein>
    <submittedName>
        <fullName evidence="1">Uncharacterized protein</fullName>
    </submittedName>
</protein>
<evidence type="ECO:0000313" key="2">
    <source>
        <dbReference type="Proteomes" id="UP000053647"/>
    </source>
</evidence>
<sequence length="131" mass="14824">MSTGFNQNWGVEEMMTFIGISIGETVQHCGWVHNGMVCNTPLKTKDFNAHLRARHGINSDAVLHQCHWYDCNALPMTKSALERHVKEQHVPGRWACPACLDAWATECRRLALQTSQPLIYFQMRTLAPTSA</sequence>
<dbReference type="AlphaFoldDB" id="A0A0C9THC1"/>
<dbReference type="EMBL" id="KN820209">
    <property type="protein sequence ID" value="KIJ06686.1"/>
    <property type="molecule type" value="Genomic_DNA"/>
</dbReference>
<evidence type="ECO:0000313" key="1">
    <source>
        <dbReference type="EMBL" id="KIJ06686.1"/>
    </source>
</evidence>
<dbReference type="HOGENOM" id="CLU_126337_0_0_1"/>
<gene>
    <name evidence="1" type="ORF">PAXINDRAFT_103268</name>
</gene>
<reference evidence="2" key="2">
    <citation type="submission" date="2015-01" db="EMBL/GenBank/DDBJ databases">
        <title>Evolutionary Origins and Diversification of the Mycorrhizal Mutualists.</title>
        <authorList>
            <consortium name="DOE Joint Genome Institute"/>
            <consortium name="Mycorrhizal Genomics Consortium"/>
            <person name="Kohler A."/>
            <person name="Kuo A."/>
            <person name="Nagy L.G."/>
            <person name="Floudas D."/>
            <person name="Copeland A."/>
            <person name="Barry K.W."/>
            <person name="Cichocki N."/>
            <person name="Veneault-Fourrey C."/>
            <person name="LaButti K."/>
            <person name="Lindquist E.A."/>
            <person name="Lipzen A."/>
            <person name="Lundell T."/>
            <person name="Morin E."/>
            <person name="Murat C."/>
            <person name="Riley R."/>
            <person name="Ohm R."/>
            <person name="Sun H."/>
            <person name="Tunlid A."/>
            <person name="Henrissat B."/>
            <person name="Grigoriev I.V."/>
            <person name="Hibbett D.S."/>
            <person name="Martin F."/>
        </authorList>
    </citation>
    <scope>NUCLEOTIDE SEQUENCE [LARGE SCALE GENOMIC DNA]</scope>
    <source>
        <strain evidence="2">ATCC 200175</strain>
    </source>
</reference>
<accession>A0A0C9THC1</accession>
<dbReference type="OrthoDB" id="10261408at2759"/>
<reference evidence="1 2" key="1">
    <citation type="submission" date="2014-06" db="EMBL/GenBank/DDBJ databases">
        <authorList>
            <consortium name="DOE Joint Genome Institute"/>
            <person name="Kuo A."/>
            <person name="Kohler A."/>
            <person name="Nagy L.G."/>
            <person name="Floudas D."/>
            <person name="Copeland A."/>
            <person name="Barry K.W."/>
            <person name="Cichocki N."/>
            <person name="Veneault-Fourrey C."/>
            <person name="LaButti K."/>
            <person name="Lindquist E.A."/>
            <person name="Lipzen A."/>
            <person name="Lundell T."/>
            <person name="Morin E."/>
            <person name="Murat C."/>
            <person name="Sun H."/>
            <person name="Tunlid A."/>
            <person name="Henrissat B."/>
            <person name="Grigoriev I.V."/>
            <person name="Hibbett D.S."/>
            <person name="Martin F."/>
            <person name="Nordberg H.P."/>
            <person name="Cantor M.N."/>
            <person name="Hua S.X."/>
        </authorList>
    </citation>
    <scope>NUCLEOTIDE SEQUENCE [LARGE SCALE GENOMIC DNA]</scope>
    <source>
        <strain evidence="1 2">ATCC 200175</strain>
    </source>
</reference>